<organism evidence="1 2">
    <name type="scientific">Peronosclerospora sorghi</name>
    <dbReference type="NCBI Taxonomy" id="230839"/>
    <lineage>
        <taxon>Eukaryota</taxon>
        <taxon>Sar</taxon>
        <taxon>Stramenopiles</taxon>
        <taxon>Oomycota</taxon>
        <taxon>Peronosporomycetes</taxon>
        <taxon>Peronosporales</taxon>
        <taxon>Peronosporaceae</taxon>
        <taxon>Peronosclerospora</taxon>
    </lineage>
</organism>
<dbReference type="EMBL" id="CM047591">
    <property type="protein sequence ID" value="KAI9919235.1"/>
    <property type="molecule type" value="Genomic_DNA"/>
</dbReference>
<proteinExistence type="predicted"/>
<name>A0ACC0WMI4_9STRA</name>
<gene>
    <name evidence="1" type="ORF">PsorP6_011550</name>
</gene>
<protein>
    <submittedName>
        <fullName evidence="1">Uncharacterized protein</fullName>
    </submittedName>
</protein>
<comment type="caution">
    <text evidence="1">The sequence shown here is derived from an EMBL/GenBank/DDBJ whole genome shotgun (WGS) entry which is preliminary data.</text>
</comment>
<accession>A0ACC0WMI4</accession>
<reference evidence="1 2" key="1">
    <citation type="journal article" date="2022" name="bioRxiv">
        <title>The genome of the oomycete Peronosclerospora sorghi, a cosmopolitan pathogen of maize and sorghum, is inflated with dispersed pseudogenes.</title>
        <authorList>
            <person name="Fletcher K."/>
            <person name="Martin F."/>
            <person name="Isakeit T."/>
            <person name="Cavanaugh K."/>
            <person name="Magill C."/>
            <person name="Michelmore R."/>
        </authorList>
    </citation>
    <scope>NUCLEOTIDE SEQUENCE [LARGE SCALE GENOMIC DNA]</scope>
    <source>
        <strain evidence="1">P6</strain>
    </source>
</reference>
<evidence type="ECO:0000313" key="1">
    <source>
        <dbReference type="EMBL" id="KAI9919235.1"/>
    </source>
</evidence>
<evidence type="ECO:0000313" key="2">
    <source>
        <dbReference type="Proteomes" id="UP001163321"/>
    </source>
</evidence>
<dbReference type="Proteomes" id="UP001163321">
    <property type="component" value="Chromosome 12"/>
</dbReference>
<keyword evidence="2" id="KW-1185">Reference proteome</keyword>
<sequence length="415" mass="46792">MAAQTKEAVTTEQELVPIEKSFWYKEPLNEDLHLSAALKTITFEAKSKFQTMQIIETHSFGKTLVLDGKTQSAKSDEAIYHETLVHPALLAHSNPKTVYIGGGGEFATAREVLKHKSVEKVVMVDIDELVCNMCRKEMPEWADGAFEDPRLEVHYTDAHAFLKQYEGTFDVIIMDIADPIEAGPGYVLYTEEFYKYAVTKVNKGGYIVTQSGPGAVYNWNECFSSIYCTLKTNFNTVVPYSVDIPSFGCVWAFNMATNVEDGDGEAAVTAIRERSIAATNKLVETRISKPLKFLDGVSHMGLFGLPKIVREALEKETRVITIANPVFILSHQQTMRRSSVYYMSSLNVQTTLTLIDTLSCFFLFALADLETFVCHHRYLNAQLSSHLCYESTNFWVALFNKVVLFQQRKLTKELI</sequence>